<sequence length="274" mass="31390">MTKDLLLAADTQWPFPLLQLAHQVLILTDSYKAPDVIDPKIVWKSFNSTGMDSFVNATDAFGDKLEELDISLNELFTKFDLELRKMYEINASKFDEINGTLVEKIINVKQMTFVSEKHVCYRLSFNSYSFNSVKEYIRIRIDSSRIPSVRFRCNEDYCINNDPVDKIILDIPGRDIGEIAGGQLPFSVEIMQIVNTQLSIRTAIERLPELKGVEKCSKTITLEECKVHCRLKAMEEQCNCIPASTLVLQPQQELRKRCGRGYLFGCNEPQKESM</sequence>
<keyword evidence="1" id="KW-1185">Reference proteome</keyword>
<evidence type="ECO:0000313" key="2">
    <source>
        <dbReference type="WBParaSite" id="PSAMB.scaffold119size76303.g2199.t1"/>
    </source>
</evidence>
<dbReference type="AlphaFoldDB" id="A0A914USB6"/>
<name>A0A914USB6_9BILA</name>
<dbReference type="WBParaSite" id="PSAMB.scaffold119size76303.g2199.t1">
    <property type="protein sequence ID" value="PSAMB.scaffold119size76303.g2199.t1"/>
    <property type="gene ID" value="PSAMB.scaffold119size76303.g2199"/>
</dbReference>
<protein>
    <submittedName>
        <fullName evidence="2">Uncharacterized protein</fullName>
    </submittedName>
</protein>
<proteinExistence type="predicted"/>
<evidence type="ECO:0000313" key="1">
    <source>
        <dbReference type="Proteomes" id="UP000887566"/>
    </source>
</evidence>
<accession>A0A914USB6</accession>
<reference evidence="2" key="1">
    <citation type="submission" date="2022-11" db="UniProtKB">
        <authorList>
            <consortium name="WormBaseParasite"/>
        </authorList>
    </citation>
    <scope>IDENTIFICATION</scope>
</reference>
<dbReference type="Proteomes" id="UP000887566">
    <property type="component" value="Unplaced"/>
</dbReference>
<organism evidence="1 2">
    <name type="scientific">Plectus sambesii</name>
    <dbReference type="NCBI Taxonomy" id="2011161"/>
    <lineage>
        <taxon>Eukaryota</taxon>
        <taxon>Metazoa</taxon>
        <taxon>Ecdysozoa</taxon>
        <taxon>Nematoda</taxon>
        <taxon>Chromadorea</taxon>
        <taxon>Plectida</taxon>
        <taxon>Plectina</taxon>
        <taxon>Plectoidea</taxon>
        <taxon>Plectidae</taxon>
        <taxon>Plectus</taxon>
    </lineage>
</organism>